<keyword evidence="6" id="KW-0812">Transmembrane</keyword>
<keyword evidence="6" id="KW-1133">Transmembrane helix</keyword>
<dbReference type="EMBL" id="FIIE01000008">
    <property type="protein sequence ID" value="CYV70931.1"/>
    <property type="molecule type" value="Genomic_DNA"/>
</dbReference>
<dbReference type="NCBIfam" id="TIGR01167">
    <property type="entry name" value="LPXTG_anchor"/>
    <property type="match status" value="1"/>
</dbReference>
<gene>
    <name evidence="9" type="ORF">ERS132442_01103</name>
</gene>
<dbReference type="RefSeq" id="WP_044763742.1">
    <property type="nucleotide sequence ID" value="NZ_CECW01000008.1"/>
</dbReference>
<evidence type="ECO:0000256" key="2">
    <source>
        <dbReference type="ARBA" id="ARBA00022525"/>
    </source>
</evidence>
<evidence type="ECO:0000256" key="3">
    <source>
        <dbReference type="ARBA" id="ARBA00022729"/>
    </source>
</evidence>
<sequence>MKKSSLIALITVSSLVLNQATVLANETDTPVDSTVTVLVETPVDTTVTTPTETPIYNSPRQDDPTVPDPSSPTEPVVSPIDTSAPTEPTPPTTEPVIPPTTEPVVPTDPSLTTTNEEPKTPEAPTEPKATEGETPVDNEEPISSDGTTATVPTINGGTATIPTDVNTPTNNPNISAQAAQNAGASQVGTTSRVTGQIVSNVTQEAPITTHTGYQIISTFNSQVVIKGTDGMVSTVDAEVVGGKVNADKTISVKTASGDMTTLPSTGEKENFLMSLTGLGLLAMVGYYLKKRIRQA</sequence>
<keyword evidence="4" id="KW-0572">Peptidoglycan-anchor</keyword>
<feature type="region of interest" description="Disordered" evidence="5">
    <location>
        <begin position="43"/>
        <end position="187"/>
    </location>
</feature>
<evidence type="ECO:0000256" key="6">
    <source>
        <dbReference type="SAM" id="Phobius"/>
    </source>
</evidence>
<keyword evidence="1" id="KW-0134">Cell wall</keyword>
<evidence type="ECO:0000256" key="5">
    <source>
        <dbReference type="SAM" id="MobiDB-lite"/>
    </source>
</evidence>
<dbReference type="Pfam" id="PF00746">
    <property type="entry name" value="Gram_pos_anchor"/>
    <property type="match status" value="1"/>
</dbReference>
<dbReference type="AlphaFoldDB" id="A0A0Z8KEU0"/>
<evidence type="ECO:0000256" key="1">
    <source>
        <dbReference type="ARBA" id="ARBA00022512"/>
    </source>
</evidence>
<dbReference type="Proteomes" id="UP000070960">
    <property type="component" value="Unassembled WGS sequence"/>
</dbReference>
<feature type="compositionally biased region" description="Polar residues" evidence="5">
    <location>
        <begin position="144"/>
        <end position="158"/>
    </location>
</feature>
<feature type="compositionally biased region" description="Low complexity" evidence="5">
    <location>
        <begin position="122"/>
        <end position="133"/>
    </location>
</feature>
<feature type="compositionally biased region" description="Low complexity" evidence="5">
    <location>
        <begin position="160"/>
        <end position="186"/>
    </location>
</feature>
<name>A0A0Z8KEU0_STRSU</name>
<organism evidence="9 10">
    <name type="scientific">Streptococcus suis</name>
    <dbReference type="NCBI Taxonomy" id="1307"/>
    <lineage>
        <taxon>Bacteria</taxon>
        <taxon>Bacillati</taxon>
        <taxon>Bacillota</taxon>
        <taxon>Bacilli</taxon>
        <taxon>Lactobacillales</taxon>
        <taxon>Streptococcaceae</taxon>
        <taxon>Streptococcus</taxon>
    </lineage>
</organism>
<feature type="transmembrane region" description="Helical" evidence="6">
    <location>
        <begin position="271"/>
        <end position="288"/>
    </location>
</feature>
<feature type="compositionally biased region" description="Pro residues" evidence="5">
    <location>
        <begin position="87"/>
        <end position="101"/>
    </location>
</feature>
<feature type="domain" description="Gram-positive cocci surface proteins LPxTG" evidence="8">
    <location>
        <begin position="262"/>
        <end position="295"/>
    </location>
</feature>
<keyword evidence="6" id="KW-0472">Membrane</keyword>
<proteinExistence type="predicted"/>
<evidence type="ECO:0000313" key="9">
    <source>
        <dbReference type="EMBL" id="CYV70931.1"/>
    </source>
</evidence>
<feature type="chain" id="PRO_5007084392" evidence="7">
    <location>
        <begin position="25"/>
        <end position="295"/>
    </location>
</feature>
<keyword evidence="2" id="KW-0964">Secreted</keyword>
<evidence type="ECO:0000256" key="7">
    <source>
        <dbReference type="SAM" id="SignalP"/>
    </source>
</evidence>
<feature type="signal peptide" evidence="7">
    <location>
        <begin position="1"/>
        <end position="24"/>
    </location>
</feature>
<protein>
    <submittedName>
        <fullName evidence="9">LPXTG-motif cell wall anchor domain-containing protein</fullName>
    </submittedName>
</protein>
<feature type="compositionally biased region" description="Low complexity" evidence="5">
    <location>
        <begin position="43"/>
        <end position="54"/>
    </location>
</feature>
<evidence type="ECO:0000313" key="10">
    <source>
        <dbReference type="Proteomes" id="UP000070960"/>
    </source>
</evidence>
<accession>A0A0Z8KEU0</accession>
<dbReference type="InterPro" id="IPR019931">
    <property type="entry name" value="LPXTG_anchor"/>
</dbReference>
<feature type="compositionally biased region" description="Low complexity" evidence="5">
    <location>
        <begin position="102"/>
        <end position="115"/>
    </location>
</feature>
<keyword evidence="3 7" id="KW-0732">Signal</keyword>
<evidence type="ECO:0000259" key="8">
    <source>
        <dbReference type="PROSITE" id="PS50847"/>
    </source>
</evidence>
<reference evidence="9 10" key="1">
    <citation type="submission" date="2016-02" db="EMBL/GenBank/DDBJ databases">
        <authorList>
            <consortium name="Pathogen Informatics"/>
        </authorList>
    </citation>
    <scope>NUCLEOTIDE SEQUENCE [LARGE SCALE GENOMIC DNA]</scope>
    <source>
        <strain evidence="9 10">LSS80</strain>
    </source>
</reference>
<dbReference type="PROSITE" id="PS50847">
    <property type="entry name" value="GRAM_POS_ANCHORING"/>
    <property type="match status" value="1"/>
</dbReference>
<evidence type="ECO:0000256" key="4">
    <source>
        <dbReference type="ARBA" id="ARBA00023088"/>
    </source>
</evidence>